<proteinExistence type="predicted"/>
<sequence>MSTTVDVSTLLLALLGVMASVAGVLFWRLLARMEEKVDQWWREHTECRQRQMELFVRRDEFQEWKDGRRDLWERLNRHQHAPNGSVVIKE</sequence>
<name>A0A7V4G820_9BACT</name>
<keyword evidence="1" id="KW-1133">Transmembrane helix</keyword>
<accession>A0A7V4G820</accession>
<keyword evidence="1" id="KW-0472">Membrane</keyword>
<reference evidence="2" key="1">
    <citation type="journal article" date="2020" name="mSystems">
        <title>Genome- and Community-Level Interaction Insights into Carbon Utilization and Element Cycling Functions of Hydrothermarchaeota in Hydrothermal Sediment.</title>
        <authorList>
            <person name="Zhou Z."/>
            <person name="Liu Y."/>
            <person name="Xu W."/>
            <person name="Pan J."/>
            <person name="Luo Z.H."/>
            <person name="Li M."/>
        </authorList>
    </citation>
    <scope>NUCLEOTIDE SEQUENCE [LARGE SCALE GENOMIC DNA]</scope>
    <source>
        <strain evidence="2">SpSt-548</strain>
    </source>
</reference>
<evidence type="ECO:0000313" key="2">
    <source>
        <dbReference type="EMBL" id="HGS05093.1"/>
    </source>
</evidence>
<feature type="transmembrane region" description="Helical" evidence="1">
    <location>
        <begin position="12"/>
        <end position="30"/>
    </location>
</feature>
<gene>
    <name evidence="2" type="ORF">ENT08_05050</name>
</gene>
<dbReference type="AlphaFoldDB" id="A0A7V4G820"/>
<dbReference type="EMBL" id="DSXI01000299">
    <property type="protein sequence ID" value="HGS05093.1"/>
    <property type="molecule type" value="Genomic_DNA"/>
</dbReference>
<organism evidence="2">
    <name type="scientific">Desulfobacca acetoxidans</name>
    <dbReference type="NCBI Taxonomy" id="60893"/>
    <lineage>
        <taxon>Bacteria</taxon>
        <taxon>Pseudomonadati</taxon>
        <taxon>Thermodesulfobacteriota</taxon>
        <taxon>Desulfobaccia</taxon>
        <taxon>Desulfobaccales</taxon>
        <taxon>Desulfobaccaceae</taxon>
        <taxon>Desulfobacca</taxon>
    </lineage>
</organism>
<keyword evidence="1" id="KW-0812">Transmembrane</keyword>
<comment type="caution">
    <text evidence="2">The sequence shown here is derived from an EMBL/GenBank/DDBJ whole genome shotgun (WGS) entry which is preliminary data.</text>
</comment>
<protein>
    <submittedName>
        <fullName evidence="2">Uncharacterized protein</fullName>
    </submittedName>
</protein>
<evidence type="ECO:0000256" key="1">
    <source>
        <dbReference type="SAM" id="Phobius"/>
    </source>
</evidence>